<dbReference type="SUPFAM" id="SSF54593">
    <property type="entry name" value="Glyoxalase/Bleomycin resistance protein/Dihydroxybiphenyl dioxygenase"/>
    <property type="match status" value="2"/>
</dbReference>
<accession>A0A9X2T3Y9</accession>
<protein>
    <submittedName>
        <fullName evidence="4">VOC family protein</fullName>
    </submittedName>
</protein>
<dbReference type="Pfam" id="PF00903">
    <property type="entry name" value="Glyoxalase"/>
    <property type="match status" value="2"/>
</dbReference>
<dbReference type="Gene3D" id="3.10.180.10">
    <property type="entry name" value="2,3-Dihydroxybiphenyl 1,2-Dioxygenase, domain 1"/>
    <property type="match status" value="2"/>
</dbReference>
<dbReference type="RefSeq" id="WP_258734792.1">
    <property type="nucleotide sequence ID" value="NZ_JANTHZ010000013.1"/>
</dbReference>
<evidence type="ECO:0000313" key="4">
    <source>
        <dbReference type="EMBL" id="MCS0497647.1"/>
    </source>
</evidence>
<gene>
    <name evidence="4" type="ORF">NVS89_21375</name>
</gene>
<dbReference type="GO" id="GO:0004462">
    <property type="term" value="F:lactoylglutathione lyase activity"/>
    <property type="evidence" value="ECO:0007669"/>
    <property type="project" value="InterPro"/>
</dbReference>
<dbReference type="PROSITE" id="PS51819">
    <property type="entry name" value="VOC"/>
    <property type="match status" value="2"/>
</dbReference>
<dbReference type="EMBL" id="JANTHZ010000013">
    <property type="protein sequence ID" value="MCS0497647.1"/>
    <property type="molecule type" value="Genomic_DNA"/>
</dbReference>
<evidence type="ECO:0000256" key="1">
    <source>
        <dbReference type="ARBA" id="ARBA00022723"/>
    </source>
</evidence>
<dbReference type="AlphaFoldDB" id="A0A9X2T3Y9"/>
<dbReference type="InterPro" id="IPR018146">
    <property type="entry name" value="Glyoxalase_1_CS"/>
</dbReference>
<feature type="domain" description="VOC" evidence="3">
    <location>
        <begin position="31"/>
        <end position="147"/>
    </location>
</feature>
<organism evidence="4 5">
    <name type="scientific">Ancylobacter mangrovi</name>
    <dbReference type="NCBI Taxonomy" id="2972472"/>
    <lineage>
        <taxon>Bacteria</taxon>
        <taxon>Pseudomonadati</taxon>
        <taxon>Pseudomonadota</taxon>
        <taxon>Alphaproteobacteria</taxon>
        <taxon>Hyphomicrobiales</taxon>
        <taxon>Xanthobacteraceae</taxon>
        <taxon>Ancylobacter</taxon>
    </lineage>
</organism>
<dbReference type="GO" id="GO:0046872">
    <property type="term" value="F:metal ion binding"/>
    <property type="evidence" value="ECO:0007669"/>
    <property type="project" value="UniProtKB-KW"/>
</dbReference>
<dbReference type="InterPro" id="IPR004360">
    <property type="entry name" value="Glyas_Fos-R_dOase_dom"/>
</dbReference>
<keyword evidence="5" id="KW-1185">Reference proteome</keyword>
<reference evidence="4" key="1">
    <citation type="submission" date="2022-08" db="EMBL/GenBank/DDBJ databases">
        <authorList>
            <person name="Li F."/>
        </authorList>
    </citation>
    <scope>NUCLEOTIDE SEQUENCE</scope>
    <source>
        <strain evidence="4">MQZ15Z-1</strain>
    </source>
</reference>
<comment type="caution">
    <text evidence="4">The sequence shown here is derived from an EMBL/GenBank/DDBJ whole genome shotgun (WGS) entry which is preliminary data.</text>
</comment>
<dbReference type="PROSITE" id="PS00934">
    <property type="entry name" value="GLYOXALASE_I_1"/>
    <property type="match status" value="1"/>
</dbReference>
<dbReference type="PANTHER" id="PTHR43279">
    <property type="entry name" value="CATECHOL-2,3-DIOXYGENASE"/>
    <property type="match status" value="1"/>
</dbReference>
<evidence type="ECO:0000259" key="3">
    <source>
        <dbReference type="PROSITE" id="PS51819"/>
    </source>
</evidence>
<evidence type="ECO:0000256" key="2">
    <source>
        <dbReference type="SAM" id="MobiDB-lite"/>
    </source>
</evidence>
<evidence type="ECO:0000313" key="5">
    <source>
        <dbReference type="Proteomes" id="UP001151088"/>
    </source>
</evidence>
<feature type="domain" description="VOC" evidence="3">
    <location>
        <begin position="191"/>
        <end position="308"/>
    </location>
</feature>
<keyword evidence="1" id="KW-0479">Metal-binding</keyword>
<dbReference type="InterPro" id="IPR029068">
    <property type="entry name" value="Glyas_Bleomycin-R_OHBP_Dase"/>
</dbReference>
<proteinExistence type="predicted"/>
<dbReference type="PANTHER" id="PTHR43279:SF1">
    <property type="entry name" value="CATECHOL-2,3-DIOXYGENASE"/>
    <property type="match status" value="1"/>
</dbReference>
<dbReference type="CDD" id="cd16359">
    <property type="entry name" value="VOC_BsCatE_like_C"/>
    <property type="match status" value="1"/>
</dbReference>
<name>A0A9X2T3Y9_9HYPH</name>
<feature type="region of interest" description="Disordered" evidence="2">
    <location>
        <begin position="1"/>
        <end position="20"/>
    </location>
</feature>
<dbReference type="InterPro" id="IPR037523">
    <property type="entry name" value="VOC_core"/>
</dbReference>
<dbReference type="Proteomes" id="UP001151088">
    <property type="component" value="Unassembled WGS sequence"/>
</dbReference>
<sequence>MTAPLSAPPTTEGVAHAPADTRAASLPDALRMGAVRLRVSDAARSTAFYSGVLGLTVLGTAPDGVVRLGAGDETLIELEPVANARPRPRGTTGLFHVAILVPDRPALALVLRRLIERGVRLGASDHLVSEALYLDDPDGNGIEVYRDRSPRDWRWDGATVEMATYQLDMRSLLAELPADADIAAPMPAGTVIGHVHLQVADLTRARRFYVDRLGFAVTTDRYPGALFVSAGRYHHHLGLNIWQSRGGGPAPANSVGLAHFEIVLPDAEAVEAASTRLRAAGESPSPIAHGFSIADPWGTRLHVVSRDG</sequence>